<dbReference type="Proteomes" id="UP000182829">
    <property type="component" value="Unassembled WGS sequence"/>
</dbReference>
<feature type="coiled-coil region" evidence="1">
    <location>
        <begin position="21"/>
        <end position="85"/>
    </location>
</feature>
<proteinExistence type="predicted"/>
<dbReference type="RefSeq" id="WP_015233853.1">
    <property type="nucleotide sequence ID" value="NC_019792.1"/>
</dbReference>
<protein>
    <submittedName>
        <fullName evidence="2">Uncharacterized protein</fullName>
    </submittedName>
</protein>
<accession>A0A1I3QBN8</accession>
<gene>
    <name evidence="2" type="ORF">SAMN05443661_12145</name>
</gene>
<dbReference type="AlphaFoldDB" id="A0A1I3QBN8"/>
<sequence>MTQSLSPPTYYIIMYMFKWGKIFLRNQIEELDEETDDLEETVESTNFERLDQIERKQFVIQLHELEKMKNRRDDLRMILKEVSDNE</sequence>
<evidence type="ECO:0000313" key="2">
    <source>
        <dbReference type="EMBL" id="SFJ30787.1"/>
    </source>
</evidence>
<organism evidence="2 3">
    <name type="scientific">Natronobacterium gregoryi</name>
    <dbReference type="NCBI Taxonomy" id="44930"/>
    <lineage>
        <taxon>Archaea</taxon>
        <taxon>Methanobacteriati</taxon>
        <taxon>Methanobacteriota</taxon>
        <taxon>Stenosarchaea group</taxon>
        <taxon>Halobacteria</taxon>
        <taxon>Halobacteriales</taxon>
        <taxon>Natrialbaceae</taxon>
        <taxon>Natronobacterium</taxon>
    </lineage>
</organism>
<evidence type="ECO:0000313" key="3">
    <source>
        <dbReference type="Proteomes" id="UP000182829"/>
    </source>
</evidence>
<dbReference type="EMBL" id="FORO01000021">
    <property type="protein sequence ID" value="SFJ30787.1"/>
    <property type="molecule type" value="Genomic_DNA"/>
</dbReference>
<name>A0A1I3QBN8_9EURY</name>
<evidence type="ECO:0000256" key="1">
    <source>
        <dbReference type="SAM" id="Coils"/>
    </source>
</evidence>
<keyword evidence="1" id="KW-0175">Coiled coil</keyword>
<reference evidence="2 3" key="1">
    <citation type="submission" date="2016-10" db="EMBL/GenBank/DDBJ databases">
        <authorList>
            <person name="de Groot N.N."/>
        </authorList>
    </citation>
    <scope>NUCLEOTIDE SEQUENCE [LARGE SCALE GENOMIC DNA]</scope>
    <source>
        <strain evidence="2 3">SP2</strain>
    </source>
</reference>